<dbReference type="AlphaFoldDB" id="A0A1C7NAP2"/>
<dbReference type="EMBL" id="LUGH01000360">
    <property type="protein sequence ID" value="OBZ85779.1"/>
    <property type="molecule type" value="Genomic_DNA"/>
</dbReference>
<gene>
    <name evidence="1" type="ORF">A0J61_06172</name>
</gene>
<keyword evidence="2" id="KW-1185">Reference proteome</keyword>
<evidence type="ECO:0000313" key="1">
    <source>
        <dbReference type="EMBL" id="OBZ85779.1"/>
    </source>
</evidence>
<evidence type="ECO:0000313" key="2">
    <source>
        <dbReference type="Proteomes" id="UP000093000"/>
    </source>
</evidence>
<sequence length="72" mass="8158">MYHLLLECPIPVFVPDVPAPLSMTPTFPRSFGSSFHVSPTILRDDIFRTSRKQTRKECGAETIEGYVPYQSV</sequence>
<dbReference type="Proteomes" id="UP000093000">
    <property type="component" value="Unassembled WGS sequence"/>
</dbReference>
<protein>
    <submittedName>
        <fullName evidence="1">Uncharacterized protein</fullName>
    </submittedName>
</protein>
<dbReference type="InParanoid" id="A0A1C7NAP2"/>
<organism evidence="1 2">
    <name type="scientific">Choanephora cucurbitarum</name>
    <dbReference type="NCBI Taxonomy" id="101091"/>
    <lineage>
        <taxon>Eukaryota</taxon>
        <taxon>Fungi</taxon>
        <taxon>Fungi incertae sedis</taxon>
        <taxon>Mucoromycota</taxon>
        <taxon>Mucoromycotina</taxon>
        <taxon>Mucoromycetes</taxon>
        <taxon>Mucorales</taxon>
        <taxon>Mucorineae</taxon>
        <taxon>Choanephoraceae</taxon>
        <taxon>Choanephoroideae</taxon>
        <taxon>Choanephora</taxon>
    </lineage>
</organism>
<proteinExistence type="predicted"/>
<name>A0A1C7NAP2_9FUNG</name>
<accession>A0A1C7NAP2</accession>
<comment type="caution">
    <text evidence="1">The sequence shown here is derived from an EMBL/GenBank/DDBJ whole genome shotgun (WGS) entry which is preliminary data.</text>
</comment>
<reference evidence="1 2" key="1">
    <citation type="submission" date="2016-03" db="EMBL/GenBank/DDBJ databases">
        <title>Choanephora cucurbitarum.</title>
        <authorList>
            <person name="Min B."/>
            <person name="Park H."/>
            <person name="Park J.-H."/>
            <person name="Shin H.-D."/>
            <person name="Choi I.-G."/>
        </authorList>
    </citation>
    <scope>NUCLEOTIDE SEQUENCE [LARGE SCALE GENOMIC DNA]</scope>
    <source>
        <strain evidence="1 2">KUS-F28377</strain>
    </source>
</reference>